<dbReference type="PANTHER" id="PTHR45913:SF10">
    <property type="entry name" value="DUF4371 DOMAIN-CONTAINING PROTEIN"/>
    <property type="match status" value="1"/>
</dbReference>
<proteinExistence type="predicted"/>
<evidence type="ECO:0000313" key="2">
    <source>
        <dbReference type="Ensembl" id="ENSCSAVP00000007466.1"/>
    </source>
</evidence>
<evidence type="ECO:0000259" key="1">
    <source>
        <dbReference type="Pfam" id="PF05699"/>
    </source>
</evidence>
<dbReference type="Pfam" id="PF05699">
    <property type="entry name" value="Dimer_Tnp_hAT"/>
    <property type="match status" value="1"/>
</dbReference>
<dbReference type="Ensembl" id="ENSCSAVT00000007563.1">
    <property type="protein sequence ID" value="ENSCSAVP00000007466.1"/>
    <property type="gene ID" value="ENSCSAVG00000004461.1"/>
</dbReference>
<sequence length="546" mass="62831">MASSKKLKLDVRSFQESWTLDFGFVSRDDRAVCALCCQNVVCRTSSLKRHFETKHEKSFKDDAEKREFLKKAVVLKYCLVICQTNPLIISRIKDLPVSARTVERRITDMATDITEQQSAALKAAEVFSVALDESVDINDSPRLAVVARYCSNGEIHEELCCLKSMNGSTKGEDVLNTFIKHFEHRDIDIKKIFSITTDGAPAMVGIHRGFVTLAEQMIGHPVMKLHCIIHQENLCAKISDSELNDVMSTVTKIVNFLVARSAKTHRQFRSLLEEMGSAYRDVPLHCSVRWFSRGKVLWRFVKCLVEIKVFLATQKQTYPELEDDKWLAKLMFLVDITAHLNELNLRLQGSGQTVICLFEEWKGFISKLDVYTQDIQTASFLYFKHLKAFSVDHQVNTVEIEMYMRNLTSRFCSRFQDFQHFGSLFSFLIKPESSENLNLTAFEWMNIEDFEMQLIDLKAPLLWTSNFFDLRKSLETVENKQKGILTCWESLPEKFGCLKKMATGLLCSFGSTYLCEQIFSHMKYVLGPHRNRLTEDHSEACVQLKV</sequence>
<dbReference type="GO" id="GO:0046983">
    <property type="term" value="F:protein dimerization activity"/>
    <property type="evidence" value="ECO:0007669"/>
    <property type="project" value="InterPro"/>
</dbReference>
<name>H2YQ58_CIOSA</name>
<dbReference type="STRING" id="51511.ENSCSAVP00000007466"/>
<accession>H2YQ58</accession>
<dbReference type="InterPro" id="IPR008906">
    <property type="entry name" value="HATC_C_dom"/>
</dbReference>
<dbReference type="InParanoid" id="H2YQ58"/>
<feature type="domain" description="HAT C-terminal dimerisation" evidence="1">
    <location>
        <begin position="480"/>
        <end position="542"/>
    </location>
</feature>
<keyword evidence="3" id="KW-1185">Reference proteome</keyword>
<evidence type="ECO:0000313" key="3">
    <source>
        <dbReference type="Proteomes" id="UP000007875"/>
    </source>
</evidence>
<dbReference type="OMA" id="DGDFIKM"/>
<dbReference type="HOGENOM" id="CLU_021316_5_1_1"/>
<dbReference type="SUPFAM" id="SSF53098">
    <property type="entry name" value="Ribonuclease H-like"/>
    <property type="match status" value="1"/>
</dbReference>
<dbReference type="PANTHER" id="PTHR45913">
    <property type="entry name" value="EPM2A-INTERACTING PROTEIN 1"/>
    <property type="match status" value="1"/>
</dbReference>
<dbReference type="eggNOG" id="ENOG502QUWI">
    <property type="taxonomic scope" value="Eukaryota"/>
</dbReference>
<reference evidence="3" key="1">
    <citation type="submission" date="2003-08" db="EMBL/GenBank/DDBJ databases">
        <authorList>
            <person name="Birren B."/>
            <person name="Nusbaum C."/>
            <person name="Abebe A."/>
            <person name="Abouelleil A."/>
            <person name="Adekoya E."/>
            <person name="Ait-zahra M."/>
            <person name="Allen N."/>
            <person name="Allen T."/>
            <person name="An P."/>
            <person name="Anderson M."/>
            <person name="Anderson S."/>
            <person name="Arachchi H."/>
            <person name="Armbruster J."/>
            <person name="Bachantsang P."/>
            <person name="Baldwin J."/>
            <person name="Barry A."/>
            <person name="Bayul T."/>
            <person name="Blitshsteyn B."/>
            <person name="Bloom T."/>
            <person name="Blye J."/>
            <person name="Boguslavskiy L."/>
            <person name="Borowsky M."/>
            <person name="Boukhgalter B."/>
            <person name="Brunache A."/>
            <person name="Butler J."/>
            <person name="Calixte N."/>
            <person name="Calvo S."/>
            <person name="Camarata J."/>
            <person name="Campo K."/>
            <person name="Chang J."/>
            <person name="Cheshatsang Y."/>
            <person name="Citroen M."/>
            <person name="Collymore A."/>
            <person name="Considine T."/>
            <person name="Cook A."/>
            <person name="Cooke P."/>
            <person name="Corum B."/>
            <person name="Cuomo C."/>
            <person name="David R."/>
            <person name="Dawoe T."/>
            <person name="Degray S."/>
            <person name="Dodge S."/>
            <person name="Dooley K."/>
            <person name="Dorje P."/>
            <person name="Dorjee K."/>
            <person name="Dorris L."/>
            <person name="Duffey N."/>
            <person name="Dupes A."/>
            <person name="Elkins T."/>
            <person name="Engels R."/>
            <person name="Erickson J."/>
            <person name="Farina A."/>
            <person name="Faro S."/>
            <person name="Ferreira P."/>
            <person name="Fischer H."/>
            <person name="Fitzgerald M."/>
            <person name="Foley K."/>
            <person name="Gage D."/>
            <person name="Galagan J."/>
            <person name="Gearin G."/>
            <person name="Gnerre S."/>
            <person name="Gnirke A."/>
            <person name="Goyette A."/>
            <person name="Graham J."/>
            <person name="Grandbois E."/>
            <person name="Gyaltsen K."/>
            <person name="Hafez N."/>
            <person name="Hagopian D."/>
            <person name="Hagos B."/>
            <person name="Hall J."/>
            <person name="Hatcher B."/>
            <person name="Heller A."/>
            <person name="Higgins H."/>
            <person name="Honan T."/>
            <person name="Horn A."/>
            <person name="Houde N."/>
            <person name="Hughes L."/>
            <person name="Hulme W."/>
            <person name="Husby E."/>
            <person name="Iliev I."/>
            <person name="Jaffe D."/>
            <person name="Jones C."/>
            <person name="Kamal M."/>
            <person name="Kamat A."/>
            <person name="Kamvysselis M."/>
            <person name="Karlsson E."/>
            <person name="Kells C."/>
            <person name="Kieu A."/>
            <person name="Kisner P."/>
            <person name="Kodira C."/>
            <person name="Kulbokas E."/>
            <person name="Labutti K."/>
            <person name="Lama D."/>
            <person name="Landers T."/>
            <person name="Leger J."/>
            <person name="Levine S."/>
            <person name="Lewis D."/>
            <person name="Lewis T."/>
            <person name="Lindblad-toh K."/>
            <person name="Liu X."/>
            <person name="Lokyitsang T."/>
            <person name="Lokyitsang Y."/>
            <person name="Lucien O."/>
            <person name="Lui A."/>
            <person name="Ma L.J."/>
            <person name="Mabbitt R."/>
            <person name="Macdonald J."/>
            <person name="Maclean C."/>
            <person name="Major J."/>
            <person name="Manning J."/>
            <person name="Marabella R."/>
            <person name="Maru K."/>
            <person name="Matthews C."/>
            <person name="Mauceli E."/>
            <person name="Mccarthy M."/>
            <person name="Mcdonough S."/>
            <person name="Mcghee T."/>
            <person name="Meldrim J."/>
            <person name="Meneus L."/>
            <person name="Mesirov J."/>
            <person name="Mihalev A."/>
            <person name="Mihova T."/>
            <person name="Mikkelsen T."/>
            <person name="Mlenga V."/>
            <person name="Moru K."/>
            <person name="Mozes J."/>
            <person name="Mulrain L."/>
            <person name="Munson G."/>
            <person name="Naylor J."/>
            <person name="Newes C."/>
            <person name="Nguyen C."/>
            <person name="Nguyen N."/>
            <person name="Nguyen T."/>
            <person name="Nicol R."/>
            <person name="Nielsen C."/>
            <person name="Nizzari M."/>
            <person name="Norbu C."/>
            <person name="Norbu N."/>
            <person name="O'donnell P."/>
            <person name="Okoawo O."/>
            <person name="O'leary S."/>
            <person name="Omotosho B."/>
            <person name="O'neill K."/>
            <person name="Osman S."/>
            <person name="Parker S."/>
            <person name="Perrin D."/>
            <person name="Phunkhang P."/>
            <person name="Piqani B."/>
            <person name="Purcell S."/>
            <person name="Rachupka T."/>
            <person name="Ramasamy U."/>
            <person name="Rameau R."/>
            <person name="Ray V."/>
            <person name="Raymond C."/>
            <person name="Retta R."/>
            <person name="Richardson S."/>
            <person name="Rise C."/>
            <person name="Rodriguez J."/>
            <person name="Rogers J."/>
            <person name="Rogov P."/>
            <person name="Rutman M."/>
            <person name="Schupbach R."/>
            <person name="Seaman C."/>
            <person name="Settipalli S."/>
            <person name="Sharpe T."/>
            <person name="Sheridan J."/>
            <person name="Sherpa N."/>
            <person name="Shi J."/>
            <person name="Smirnov S."/>
            <person name="Smith C."/>
            <person name="Sougnez C."/>
            <person name="Spencer B."/>
            <person name="Stalker J."/>
            <person name="Stange-thomann N."/>
            <person name="Stavropoulos S."/>
            <person name="Stetson K."/>
            <person name="Stone C."/>
            <person name="Stone S."/>
            <person name="Stubbs M."/>
            <person name="Talamas J."/>
            <person name="Tchuinga P."/>
            <person name="Tenzing P."/>
            <person name="Tesfaye S."/>
            <person name="Theodore J."/>
            <person name="Thoulutsang Y."/>
            <person name="Topham K."/>
            <person name="Towey S."/>
            <person name="Tsamla T."/>
            <person name="Tsomo N."/>
            <person name="Vallee D."/>
            <person name="Vassiliev H."/>
            <person name="Venkataraman V."/>
            <person name="Vinson J."/>
            <person name="Vo A."/>
            <person name="Wade C."/>
            <person name="Wang S."/>
            <person name="Wangchuk T."/>
            <person name="Wangdi T."/>
            <person name="Whittaker C."/>
            <person name="Wilkinson J."/>
            <person name="Wu Y."/>
            <person name="Wyman D."/>
            <person name="Yadav S."/>
            <person name="Yang S."/>
            <person name="Yang X."/>
            <person name="Yeager S."/>
            <person name="Yee E."/>
            <person name="Young G."/>
            <person name="Zainoun J."/>
            <person name="Zembeck L."/>
            <person name="Zimmer A."/>
            <person name="Zody M."/>
            <person name="Lander E."/>
        </authorList>
    </citation>
    <scope>NUCLEOTIDE SEQUENCE [LARGE SCALE GENOMIC DNA]</scope>
</reference>
<protein>
    <recommendedName>
        <fullName evidence="1">HAT C-terminal dimerisation domain-containing protein</fullName>
    </recommendedName>
</protein>
<dbReference type="InterPro" id="IPR012337">
    <property type="entry name" value="RNaseH-like_sf"/>
</dbReference>
<dbReference type="GeneTree" id="ENSGT00950000182812"/>
<dbReference type="AlphaFoldDB" id="H2YQ58"/>
<dbReference type="Proteomes" id="UP000007875">
    <property type="component" value="Unassembled WGS sequence"/>
</dbReference>
<organism evidence="2 3">
    <name type="scientific">Ciona savignyi</name>
    <name type="common">Pacific transparent sea squirt</name>
    <dbReference type="NCBI Taxonomy" id="51511"/>
    <lineage>
        <taxon>Eukaryota</taxon>
        <taxon>Metazoa</taxon>
        <taxon>Chordata</taxon>
        <taxon>Tunicata</taxon>
        <taxon>Ascidiacea</taxon>
        <taxon>Phlebobranchia</taxon>
        <taxon>Cionidae</taxon>
        <taxon>Ciona</taxon>
    </lineage>
</organism>
<reference evidence="2" key="2">
    <citation type="submission" date="2025-08" db="UniProtKB">
        <authorList>
            <consortium name="Ensembl"/>
        </authorList>
    </citation>
    <scope>IDENTIFICATION</scope>
</reference>
<reference evidence="2" key="3">
    <citation type="submission" date="2025-09" db="UniProtKB">
        <authorList>
            <consortium name="Ensembl"/>
        </authorList>
    </citation>
    <scope>IDENTIFICATION</scope>
</reference>